<dbReference type="Pfam" id="PF13308">
    <property type="entry name" value="YARHG"/>
    <property type="match status" value="1"/>
</dbReference>
<evidence type="ECO:0000259" key="2">
    <source>
        <dbReference type="SMART" id="SM01324"/>
    </source>
</evidence>
<dbReference type="PROSITE" id="PS51257">
    <property type="entry name" value="PROKAR_LIPOPROTEIN"/>
    <property type="match status" value="1"/>
</dbReference>
<sequence length="510" mass="58812">MLKNILLIFTLLFLLVGCQNQNSSNTDKVIDNSDLENVDKVEEDIEVIDNNDGSDDNILEYKLVLNNMEVDLNSTFTFKEISNISKENLSILRNAIFAKYGYVFSTSKYDNFFRKQSWYEPKETITDINVLLNENDLLNIDLILKAEKNFNALSNNLTVVEQSLVGFWHETPYVAAGYGEVYKFNSDRTYSFHFSQYIGDNRVKAYMGKWFILNDKLYLQPIQEEYYHGGKLVNASPSMISEKELTGGKIIIQDVTDSSIHELALDFNIKTDENEPLAVKFGDKIFYYLSANNKEEIKEEVITQDITDEDDKDNTIYDFSKYEGEWYDTSFINVDEGVNMIKLDFSDDNKSAMITLVSSSEEKGFAEIKTETKFDHYGKGNFSYNDDLWGNKGSGEICISDDTVNIKIEETEIANSEKGFSLGFGNYVTKKDYNGIKKAMDILHKDYDYEDNHKGSYIPKTDDNDSVYFAYEGIDEKGRYIIGVRKCKDTVIVAWYYFEPDTFEVEVEEY</sequence>
<protein>
    <submittedName>
        <fullName evidence="3">YARHG domain-containing protein</fullName>
    </submittedName>
</protein>
<proteinExistence type="predicted"/>
<dbReference type="Gene3D" id="1.20.58.1690">
    <property type="match status" value="1"/>
</dbReference>
<reference evidence="3 4" key="1">
    <citation type="submission" date="2020-07" db="EMBL/GenBank/DDBJ databases">
        <title>Vallitalea guaymasensis genome.</title>
        <authorList>
            <person name="Postec A."/>
        </authorList>
    </citation>
    <scope>NUCLEOTIDE SEQUENCE [LARGE SCALE GENOMIC DNA]</scope>
    <source>
        <strain evidence="3 4">Ra1766G1</strain>
    </source>
</reference>
<evidence type="ECO:0000256" key="1">
    <source>
        <dbReference type="SAM" id="SignalP"/>
    </source>
</evidence>
<dbReference type="SMART" id="SM01324">
    <property type="entry name" value="YARHG"/>
    <property type="match status" value="1"/>
</dbReference>
<dbReference type="RefSeq" id="WP_212691271.1">
    <property type="nucleotide sequence ID" value="NZ_CP058561.1"/>
</dbReference>
<dbReference type="InterPro" id="IPR025582">
    <property type="entry name" value="YARHG_dom"/>
</dbReference>
<accession>A0A8J8MDZ5</accession>
<dbReference type="KEGG" id="vgu:HYG85_20650"/>
<feature type="domain" description="YARHG" evidence="2">
    <location>
        <begin position="65"/>
        <end position="148"/>
    </location>
</feature>
<name>A0A8J8MDZ5_9FIRM</name>
<feature type="chain" id="PRO_5039059671" evidence="1">
    <location>
        <begin position="23"/>
        <end position="510"/>
    </location>
</feature>
<feature type="signal peptide" evidence="1">
    <location>
        <begin position="1"/>
        <end position="22"/>
    </location>
</feature>
<evidence type="ECO:0000313" key="3">
    <source>
        <dbReference type="EMBL" id="QUH31202.1"/>
    </source>
</evidence>
<gene>
    <name evidence="3" type="ORF">HYG85_20650</name>
</gene>
<dbReference type="EMBL" id="CP058561">
    <property type="protein sequence ID" value="QUH31202.1"/>
    <property type="molecule type" value="Genomic_DNA"/>
</dbReference>
<keyword evidence="4" id="KW-1185">Reference proteome</keyword>
<keyword evidence="1" id="KW-0732">Signal</keyword>
<dbReference type="InterPro" id="IPR038434">
    <property type="entry name" value="YARHG_sf"/>
</dbReference>
<dbReference type="AlphaFoldDB" id="A0A8J8MDZ5"/>
<evidence type="ECO:0000313" key="4">
    <source>
        <dbReference type="Proteomes" id="UP000677305"/>
    </source>
</evidence>
<organism evidence="3 4">
    <name type="scientific">Vallitalea guaymasensis</name>
    <dbReference type="NCBI Taxonomy" id="1185412"/>
    <lineage>
        <taxon>Bacteria</taxon>
        <taxon>Bacillati</taxon>
        <taxon>Bacillota</taxon>
        <taxon>Clostridia</taxon>
        <taxon>Lachnospirales</taxon>
        <taxon>Vallitaleaceae</taxon>
        <taxon>Vallitalea</taxon>
    </lineage>
</organism>
<dbReference type="Proteomes" id="UP000677305">
    <property type="component" value="Chromosome"/>
</dbReference>